<reference evidence="14 15" key="1">
    <citation type="submission" date="2019-09" db="EMBL/GenBank/DDBJ databases">
        <title>Wenzhouxiangella sp. Genome sequencing and assembly.</title>
        <authorList>
            <person name="Zhang R."/>
        </authorList>
    </citation>
    <scope>NUCLEOTIDE SEQUENCE [LARGE SCALE GENOMIC DNA]</scope>
    <source>
        <strain evidence="14 15">W260</strain>
    </source>
</reference>
<protein>
    <recommendedName>
        <fullName evidence="3 12">Thymidylate kinase</fullName>
        <ecNumber evidence="2 12">2.7.4.9</ecNumber>
    </recommendedName>
    <alternativeName>
        <fullName evidence="9 12">dTMP kinase</fullName>
    </alternativeName>
</protein>
<comment type="catalytic activity">
    <reaction evidence="10 12">
        <text>dTMP + ATP = dTDP + ADP</text>
        <dbReference type="Rhea" id="RHEA:13517"/>
        <dbReference type="ChEBI" id="CHEBI:30616"/>
        <dbReference type="ChEBI" id="CHEBI:58369"/>
        <dbReference type="ChEBI" id="CHEBI:63528"/>
        <dbReference type="ChEBI" id="CHEBI:456216"/>
        <dbReference type="EC" id="2.7.4.9"/>
    </reaction>
</comment>
<keyword evidence="5 12" id="KW-0545">Nucleotide biosynthesis</keyword>
<evidence type="ECO:0000256" key="7">
    <source>
        <dbReference type="ARBA" id="ARBA00022777"/>
    </source>
</evidence>
<keyword evidence="7 12" id="KW-0418">Kinase</keyword>
<evidence type="ECO:0000256" key="1">
    <source>
        <dbReference type="ARBA" id="ARBA00009776"/>
    </source>
</evidence>
<dbReference type="RefSeq" id="WP_150863798.1">
    <property type="nucleotide sequence ID" value="NZ_VYXP01000004.1"/>
</dbReference>
<proteinExistence type="inferred from homology"/>
<feature type="domain" description="Thymidylate kinase-like" evidence="13">
    <location>
        <begin position="15"/>
        <end position="204"/>
    </location>
</feature>
<dbReference type="PANTHER" id="PTHR10344:SF4">
    <property type="entry name" value="UMP-CMP KINASE 2, MITOCHONDRIAL"/>
    <property type="match status" value="1"/>
</dbReference>
<dbReference type="GO" id="GO:0005829">
    <property type="term" value="C:cytosol"/>
    <property type="evidence" value="ECO:0007669"/>
    <property type="project" value="TreeGrafter"/>
</dbReference>
<dbReference type="Gene3D" id="3.40.50.300">
    <property type="entry name" value="P-loop containing nucleotide triphosphate hydrolases"/>
    <property type="match status" value="1"/>
</dbReference>
<organism evidence="14 15">
    <name type="scientific">Marinihelvus fidelis</name>
    <dbReference type="NCBI Taxonomy" id="2613842"/>
    <lineage>
        <taxon>Bacteria</taxon>
        <taxon>Pseudomonadati</taxon>
        <taxon>Pseudomonadota</taxon>
        <taxon>Gammaproteobacteria</taxon>
        <taxon>Chromatiales</taxon>
        <taxon>Wenzhouxiangellaceae</taxon>
        <taxon>Marinihelvus</taxon>
    </lineage>
</organism>
<dbReference type="HAMAP" id="MF_00165">
    <property type="entry name" value="Thymidylate_kinase"/>
    <property type="match status" value="1"/>
</dbReference>
<dbReference type="CDD" id="cd01672">
    <property type="entry name" value="TMPK"/>
    <property type="match status" value="1"/>
</dbReference>
<feature type="binding site" evidence="12">
    <location>
        <begin position="17"/>
        <end position="24"/>
    </location>
    <ligand>
        <name>ATP</name>
        <dbReference type="ChEBI" id="CHEBI:30616"/>
    </ligand>
</feature>
<name>A0A5N0TBF5_9GAMM</name>
<dbReference type="GO" id="GO:0006235">
    <property type="term" value="P:dTTP biosynthetic process"/>
    <property type="evidence" value="ECO:0007669"/>
    <property type="project" value="UniProtKB-UniRule"/>
</dbReference>
<comment type="caution">
    <text evidence="14">The sequence shown here is derived from an EMBL/GenBank/DDBJ whole genome shotgun (WGS) entry which is preliminary data.</text>
</comment>
<evidence type="ECO:0000256" key="10">
    <source>
        <dbReference type="ARBA" id="ARBA00048743"/>
    </source>
</evidence>
<dbReference type="InterPro" id="IPR027417">
    <property type="entry name" value="P-loop_NTPase"/>
</dbReference>
<keyword evidence="15" id="KW-1185">Reference proteome</keyword>
<dbReference type="GO" id="GO:0006227">
    <property type="term" value="P:dUDP biosynthetic process"/>
    <property type="evidence" value="ECO:0007669"/>
    <property type="project" value="TreeGrafter"/>
</dbReference>
<dbReference type="GO" id="GO:0005524">
    <property type="term" value="F:ATP binding"/>
    <property type="evidence" value="ECO:0007669"/>
    <property type="project" value="UniProtKB-UniRule"/>
</dbReference>
<evidence type="ECO:0000256" key="2">
    <source>
        <dbReference type="ARBA" id="ARBA00012980"/>
    </source>
</evidence>
<evidence type="ECO:0000256" key="11">
    <source>
        <dbReference type="ARBA" id="ARBA00057735"/>
    </source>
</evidence>
<dbReference type="EMBL" id="VYXP01000004">
    <property type="protein sequence ID" value="KAA9132008.1"/>
    <property type="molecule type" value="Genomic_DNA"/>
</dbReference>
<dbReference type="GO" id="GO:0004798">
    <property type="term" value="F:dTMP kinase activity"/>
    <property type="evidence" value="ECO:0007669"/>
    <property type="project" value="UniProtKB-UniRule"/>
</dbReference>
<dbReference type="InterPro" id="IPR018095">
    <property type="entry name" value="Thymidylate_kin_CS"/>
</dbReference>
<comment type="function">
    <text evidence="11 12">Phosphorylation of dTMP to form dTDP in both de novo and salvage pathways of dTTP synthesis.</text>
</comment>
<dbReference type="GO" id="GO:0006233">
    <property type="term" value="P:dTDP biosynthetic process"/>
    <property type="evidence" value="ECO:0007669"/>
    <property type="project" value="InterPro"/>
</dbReference>
<evidence type="ECO:0000256" key="12">
    <source>
        <dbReference type="HAMAP-Rule" id="MF_00165"/>
    </source>
</evidence>
<accession>A0A5N0TBF5</accession>
<dbReference type="InterPro" id="IPR039430">
    <property type="entry name" value="Thymidylate_kin-like_dom"/>
</dbReference>
<evidence type="ECO:0000256" key="3">
    <source>
        <dbReference type="ARBA" id="ARBA00017144"/>
    </source>
</evidence>
<evidence type="ECO:0000313" key="14">
    <source>
        <dbReference type="EMBL" id="KAA9132008.1"/>
    </source>
</evidence>
<evidence type="ECO:0000313" key="15">
    <source>
        <dbReference type="Proteomes" id="UP000325372"/>
    </source>
</evidence>
<keyword evidence="8 12" id="KW-0067">ATP-binding</keyword>
<sequence length="213" mass="23131">MNEITATGRGLFITLEGGEGAGKTTQLAFIRDWFEHRGHTVQVTRQPGGTPLSERIRELLLDPAQGDMTPLAELLLLFADRAQFLADVVRPALARGEVVLCDRFTDSTRAYQGGGRGMAADTIETLARLVHGDVEPDLTLLLDLPVETGMARAGARGEADRMESAGMAFHEAVRRAYRDLAKGEPERVKLIDASASAAEVSRAINEILEQIHV</sequence>
<dbReference type="NCBIfam" id="TIGR00041">
    <property type="entry name" value="DTMP_kinase"/>
    <property type="match status" value="1"/>
</dbReference>
<evidence type="ECO:0000256" key="6">
    <source>
        <dbReference type="ARBA" id="ARBA00022741"/>
    </source>
</evidence>
<dbReference type="SUPFAM" id="SSF52540">
    <property type="entry name" value="P-loop containing nucleoside triphosphate hydrolases"/>
    <property type="match status" value="1"/>
</dbReference>
<evidence type="ECO:0000256" key="4">
    <source>
        <dbReference type="ARBA" id="ARBA00022679"/>
    </source>
</evidence>
<dbReference type="PANTHER" id="PTHR10344">
    <property type="entry name" value="THYMIDYLATE KINASE"/>
    <property type="match status" value="1"/>
</dbReference>
<dbReference type="AlphaFoldDB" id="A0A5N0TBF5"/>
<keyword evidence="4 12" id="KW-0808">Transferase</keyword>
<dbReference type="InterPro" id="IPR018094">
    <property type="entry name" value="Thymidylate_kinase"/>
</dbReference>
<gene>
    <name evidence="12" type="primary">tmk</name>
    <name evidence="14" type="ORF">F3N42_07510</name>
</gene>
<evidence type="ECO:0000256" key="5">
    <source>
        <dbReference type="ARBA" id="ARBA00022727"/>
    </source>
</evidence>
<evidence type="ECO:0000256" key="8">
    <source>
        <dbReference type="ARBA" id="ARBA00022840"/>
    </source>
</evidence>
<keyword evidence="6 12" id="KW-0547">Nucleotide-binding</keyword>
<dbReference type="Proteomes" id="UP000325372">
    <property type="component" value="Unassembled WGS sequence"/>
</dbReference>
<evidence type="ECO:0000256" key="9">
    <source>
        <dbReference type="ARBA" id="ARBA00029962"/>
    </source>
</evidence>
<dbReference type="EC" id="2.7.4.9" evidence="2 12"/>
<comment type="similarity">
    <text evidence="1 12">Belongs to the thymidylate kinase family.</text>
</comment>
<dbReference type="Pfam" id="PF02223">
    <property type="entry name" value="Thymidylate_kin"/>
    <property type="match status" value="1"/>
</dbReference>
<evidence type="ECO:0000259" key="13">
    <source>
        <dbReference type="Pfam" id="PF02223"/>
    </source>
</evidence>
<dbReference type="PROSITE" id="PS01331">
    <property type="entry name" value="THYMIDYLATE_KINASE"/>
    <property type="match status" value="1"/>
</dbReference>
<dbReference type="FunFam" id="3.40.50.300:FF:000225">
    <property type="entry name" value="Thymidylate kinase"/>
    <property type="match status" value="1"/>
</dbReference>